<dbReference type="InterPro" id="IPR028994">
    <property type="entry name" value="Integrin_alpha_N"/>
</dbReference>
<dbReference type="Proteomes" id="UP000316921">
    <property type="component" value="Chromosome"/>
</dbReference>
<keyword evidence="1" id="KW-0732">Signal</keyword>
<accession>A0A518BLL3</accession>
<sequence length="559" mass="55202">MTSTNDDRSAPTRPLTRLLPEILTAAALLALAAGSARAQCGLLELQGITTDGADRFGAALALDGELLVVGAPRADLPGSLSGLEGTATVFARIAGQWVEEATLELPTGQPIDDLGSAVAIEGERVAIGVPGFDGTAVDQGAVLVFERQGGAWPLVATVTAPDALAGDRLGSAVAIVGETIYAGAPSHSFVGTDDGALYGFSIVGGVPVLTAKLGGSGLPPGPNRLGSSLATDGVRLVAGAPGTGQAVPFNGAVLVYLFDPSGAAVVERTIHGPAAIAGSYFGSAVDVSGLDLLVGAAGNSPVGAAAGSAWWIDLGDPDSALAELAVPDHAPGDALGSAVAIAGERCFVGRPRHSGSSLLEGGVDVFDRYAGGWLASAHLGAPSIAERPGFGSAIDAQGTELVVGAAEQSAGAGFGGLQAGRVYDLQLSTVLESLSGCPESLSLVEGGVQDLVARGLPPNAPTLFLVGVSGSAPGLQLDGLNLPLEVDALTLASLAGSAPIGQPLQIADALGEARATLSLAPDSDPALAGLFVNEASLAFDPVHFGITAVGAPVSLHLLP</sequence>
<dbReference type="EMBL" id="CP036287">
    <property type="protein sequence ID" value="QDU67862.1"/>
    <property type="molecule type" value="Genomic_DNA"/>
</dbReference>
<dbReference type="PANTHER" id="PTHR36220">
    <property type="entry name" value="UNNAMED PRODUCT"/>
    <property type="match status" value="1"/>
</dbReference>
<reference evidence="2 3" key="1">
    <citation type="submission" date="2019-02" db="EMBL/GenBank/DDBJ databases">
        <title>Deep-cultivation of Planctomycetes and their phenomic and genomic characterization uncovers novel biology.</title>
        <authorList>
            <person name="Wiegand S."/>
            <person name="Jogler M."/>
            <person name="Boedeker C."/>
            <person name="Pinto D."/>
            <person name="Vollmers J."/>
            <person name="Rivas-Marin E."/>
            <person name="Kohn T."/>
            <person name="Peeters S.H."/>
            <person name="Heuer A."/>
            <person name="Rast P."/>
            <person name="Oberbeckmann S."/>
            <person name="Bunk B."/>
            <person name="Jeske O."/>
            <person name="Meyerdierks A."/>
            <person name="Storesund J.E."/>
            <person name="Kallscheuer N."/>
            <person name="Luecker S."/>
            <person name="Lage O.M."/>
            <person name="Pohl T."/>
            <person name="Merkel B.J."/>
            <person name="Hornburger P."/>
            <person name="Mueller R.-W."/>
            <person name="Bruemmer F."/>
            <person name="Labrenz M."/>
            <person name="Spormann A.M."/>
            <person name="Op den Camp H."/>
            <person name="Overmann J."/>
            <person name="Amann R."/>
            <person name="Jetten M.S.M."/>
            <person name="Mascher T."/>
            <person name="Medema M.H."/>
            <person name="Devos D.P."/>
            <person name="Kaster A.-K."/>
            <person name="Ovreas L."/>
            <person name="Rohde M."/>
            <person name="Galperin M.Y."/>
            <person name="Jogler C."/>
        </authorList>
    </citation>
    <scope>NUCLEOTIDE SEQUENCE [LARGE SCALE GENOMIC DNA]</scope>
    <source>
        <strain evidence="2 3">Pla133</strain>
    </source>
</reference>
<dbReference type="AlphaFoldDB" id="A0A518BLL3"/>
<evidence type="ECO:0000313" key="2">
    <source>
        <dbReference type="EMBL" id="QDU67862.1"/>
    </source>
</evidence>
<dbReference type="Pfam" id="PF14312">
    <property type="entry name" value="FG-GAP_2"/>
    <property type="match status" value="2"/>
</dbReference>
<dbReference type="Gene3D" id="2.130.10.130">
    <property type="entry name" value="Integrin alpha, N-terminal"/>
    <property type="match status" value="2"/>
</dbReference>
<dbReference type="KEGG" id="pbap:Pla133_29510"/>
<dbReference type="PANTHER" id="PTHR36220:SF1">
    <property type="entry name" value="GAMMA TUBULIN COMPLEX COMPONENT C-TERMINAL DOMAIN-CONTAINING PROTEIN"/>
    <property type="match status" value="1"/>
</dbReference>
<proteinExistence type="predicted"/>
<dbReference type="InterPro" id="IPR013517">
    <property type="entry name" value="FG-GAP"/>
</dbReference>
<gene>
    <name evidence="2" type="ORF">Pla133_29510</name>
</gene>
<evidence type="ECO:0000313" key="3">
    <source>
        <dbReference type="Proteomes" id="UP000316921"/>
    </source>
</evidence>
<protein>
    <recommendedName>
        <fullName evidence="4">FG-GAP repeat protein</fullName>
    </recommendedName>
</protein>
<dbReference type="RefSeq" id="WP_145066398.1">
    <property type="nucleotide sequence ID" value="NZ_CP036287.1"/>
</dbReference>
<keyword evidence="3" id="KW-1185">Reference proteome</keyword>
<evidence type="ECO:0000256" key="1">
    <source>
        <dbReference type="ARBA" id="ARBA00022729"/>
    </source>
</evidence>
<organism evidence="2 3">
    <name type="scientific">Engelhardtia mirabilis</name>
    <dbReference type="NCBI Taxonomy" id="2528011"/>
    <lineage>
        <taxon>Bacteria</taxon>
        <taxon>Pseudomonadati</taxon>
        <taxon>Planctomycetota</taxon>
        <taxon>Planctomycetia</taxon>
        <taxon>Planctomycetia incertae sedis</taxon>
        <taxon>Engelhardtia</taxon>
    </lineage>
</organism>
<name>A0A518BLL3_9BACT</name>
<evidence type="ECO:0008006" key="4">
    <source>
        <dbReference type="Google" id="ProtNLM"/>
    </source>
</evidence>
<dbReference type="SUPFAM" id="SSF75011">
    <property type="entry name" value="3-carboxy-cis,cis-mucoante lactonizing enzyme"/>
    <property type="match status" value="1"/>
</dbReference>